<accession>A0A369CBJ5</accession>
<proteinExistence type="predicted"/>
<evidence type="ECO:0000256" key="1">
    <source>
        <dbReference type="SAM" id="MobiDB-lite"/>
    </source>
</evidence>
<feature type="chain" id="PRO_5016777290" description="YpeB-like protein with protease inhibitory function" evidence="2">
    <location>
        <begin position="28"/>
        <end position="105"/>
    </location>
</feature>
<feature type="region of interest" description="Disordered" evidence="1">
    <location>
        <begin position="26"/>
        <end position="58"/>
    </location>
</feature>
<keyword evidence="4" id="KW-1185">Reference proteome</keyword>
<sequence length="105" mass="11256">MPRRRPDILLHLLLLAVLLASPLAALAQPGRGGDGPQNSRDRFERQETRRGGVSLGEAVAAVQRATGGRVLSADTRNGSHRIKVLLPGGRVRLYQVDRDTGAGMP</sequence>
<comment type="caution">
    <text evidence="3">The sequence shown here is derived from an EMBL/GenBank/DDBJ whole genome shotgun (WGS) entry which is preliminary data.</text>
</comment>
<feature type="compositionally biased region" description="Basic and acidic residues" evidence="1">
    <location>
        <begin position="39"/>
        <end position="50"/>
    </location>
</feature>
<feature type="signal peptide" evidence="2">
    <location>
        <begin position="1"/>
        <end position="27"/>
    </location>
</feature>
<dbReference type="RefSeq" id="WP_114279579.1">
    <property type="nucleotide sequence ID" value="NZ_QPJY01000004.1"/>
</dbReference>
<protein>
    <recommendedName>
        <fullName evidence="5">YpeB-like protein with protease inhibitory function</fullName>
    </recommendedName>
</protein>
<dbReference type="Proteomes" id="UP000252707">
    <property type="component" value="Unassembled WGS sequence"/>
</dbReference>
<dbReference type="EMBL" id="QPJY01000004">
    <property type="protein sequence ID" value="RCX30578.1"/>
    <property type="molecule type" value="Genomic_DNA"/>
</dbReference>
<reference evidence="3 4" key="1">
    <citation type="submission" date="2018-07" db="EMBL/GenBank/DDBJ databases">
        <title>Genomic Encyclopedia of Type Strains, Phase IV (KMG-IV): sequencing the most valuable type-strain genomes for metagenomic binning, comparative biology and taxonomic classification.</title>
        <authorList>
            <person name="Goeker M."/>
        </authorList>
    </citation>
    <scope>NUCLEOTIDE SEQUENCE [LARGE SCALE GENOMIC DNA]</scope>
    <source>
        <strain evidence="3 4">DSM 26407</strain>
    </source>
</reference>
<evidence type="ECO:0008006" key="5">
    <source>
        <dbReference type="Google" id="ProtNLM"/>
    </source>
</evidence>
<name>A0A369CBJ5_9GAMM</name>
<keyword evidence="2" id="KW-0732">Signal</keyword>
<dbReference type="OrthoDB" id="5801891at2"/>
<gene>
    <name evidence="3" type="ORF">DFQ59_10414</name>
</gene>
<dbReference type="AlphaFoldDB" id="A0A369CBJ5"/>
<evidence type="ECO:0000313" key="4">
    <source>
        <dbReference type="Proteomes" id="UP000252707"/>
    </source>
</evidence>
<organism evidence="3 4">
    <name type="scientific">Thioalbus denitrificans</name>
    <dbReference type="NCBI Taxonomy" id="547122"/>
    <lineage>
        <taxon>Bacteria</taxon>
        <taxon>Pseudomonadati</taxon>
        <taxon>Pseudomonadota</taxon>
        <taxon>Gammaproteobacteria</taxon>
        <taxon>Chromatiales</taxon>
        <taxon>Ectothiorhodospiraceae</taxon>
        <taxon>Thioalbus</taxon>
    </lineage>
</organism>
<evidence type="ECO:0000256" key="2">
    <source>
        <dbReference type="SAM" id="SignalP"/>
    </source>
</evidence>
<evidence type="ECO:0000313" key="3">
    <source>
        <dbReference type="EMBL" id="RCX30578.1"/>
    </source>
</evidence>